<evidence type="ECO:0000313" key="4">
    <source>
        <dbReference type="Proteomes" id="UP000006174"/>
    </source>
</evidence>
<name>I2G310_USTHO</name>
<comment type="caution">
    <text evidence="3">The sequence shown here is derived from an EMBL/GenBank/DDBJ whole genome shotgun (WGS) entry which is preliminary data.</text>
</comment>
<dbReference type="SUPFAM" id="SSF63829">
    <property type="entry name" value="Calcium-dependent phosphotriesterase"/>
    <property type="match status" value="1"/>
</dbReference>
<dbReference type="Proteomes" id="UP000006174">
    <property type="component" value="Unassembled WGS sequence"/>
</dbReference>
<gene>
    <name evidence="3" type="ORF">UHOR_02420</name>
</gene>
<dbReference type="AlphaFoldDB" id="I2G310"/>
<organism evidence="3 4">
    <name type="scientific">Ustilago hordei</name>
    <name type="common">Barley covered smut fungus</name>
    <dbReference type="NCBI Taxonomy" id="120017"/>
    <lineage>
        <taxon>Eukaryota</taxon>
        <taxon>Fungi</taxon>
        <taxon>Dikarya</taxon>
        <taxon>Basidiomycota</taxon>
        <taxon>Ustilaginomycotina</taxon>
        <taxon>Ustilaginomycetes</taxon>
        <taxon>Ustilaginales</taxon>
        <taxon>Ustilaginaceae</taxon>
        <taxon>Ustilago</taxon>
    </lineage>
</organism>
<evidence type="ECO:0000313" key="3">
    <source>
        <dbReference type="EMBL" id="CCF53553.1"/>
    </source>
</evidence>
<feature type="compositionally biased region" description="Low complexity" evidence="1">
    <location>
        <begin position="20"/>
        <end position="35"/>
    </location>
</feature>
<sequence>MPFTYLRKMRAEEERQRLFSSRSSSSSSSSFTPSSVPVAGSPNRAIKIGLLAILIVPILLNLPWFHSALGPSGMPDLWVRPTSEASTIAAIAARPECYPVSGGEDFKFCEDLHLIPGSEQETVLISCDANRAGWNTVMGPLNSPETRGGLFTYEYSTAAEQERRKAVKVELRGFASESEFHPLGFSLLGPSEGGGKGRRLFVVNHGKLRSSVEVFDLKQPEGGKGWEAHWFKSVVHPLATHTPNSIHAISDRLFIVTNDHLFARRPGPVDSHMGPFLSHVLFGSFNVEGWKSLLVESLAKVLHNRRVAAILAQMETLLGLPLGWVTLVQLEEDGKARAKVIAKGIPFANGLVLTADAKTLVVAATTYPGVWMYDVVAPTPTSFYTSFPTSERFAWDSRLHLKTKLHLPFRVDNLAFTSYPTTLNSTDIFSGHALLATGHPAPLKLIAMARNPTKKTSPSWTISITPNPTSSKMTVGEEWEDKEAPLPAHHFLLSHNSQWRIRTLLQSTGETSRAGKQGEDEVSVASSASAFYRPYAGWDREGKPGGLLMVSGLYCGLTACDNVGT</sequence>
<keyword evidence="4" id="KW-1185">Reference proteome</keyword>
<dbReference type="PANTHER" id="PTHR11799:SF30">
    <property type="entry name" value="SERUM PARAOXONASE_ARYLESTERASE 2"/>
    <property type="match status" value="1"/>
</dbReference>
<dbReference type="HOGENOM" id="CLU_035172_1_0_1"/>
<evidence type="ECO:0000256" key="2">
    <source>
        <dbReference type="SAM" id="Phobius"/>
    </source>
</evidence>
<dbReference type="OMA" id="FLREWHP"/>
<keyword evidence="2" id="KW-0472">Membrane</keyword>
<proteinExistence type="predicted"/>
<keyword evidence="2" id="KW-0812">Transmembrane</keyword>
<feature type="region of interest" description="Disordered" evidence="1">
    <location>
        <begin position="17"/>
        <end position="38"/>
    </location>
</feature>
<dbReference type="PANTHER" id="PTHR11799">
    <property type="entry name" value="PARAOXONASE"/>
    <property type="match status" value="1"/>
</dbReference>
<dbReference type="eggNOG" id="ENOG502S58R">
    <property type="taxonomic scope" value="Eukaryota"/>
</dbReference>
<dbReference type="InterPro" id="IPR051288">
    <property type="entry name" value="Serum_paraoxonase/arylesterase"/>
</dbReference>
<dbReference type="Gene3D" id="2.120.10.30">
    <property type="entry name" value="TolB, C-terminal domain"/>
    <property type="match status" value="2"/>
</dbReference>
<dbReference type="EMBL" id="CAGI01000183">
    <property type="protein sequence ID" value="CCF53553.1"/>
    <property type="molecule type" value="Genomic_DNA"/>
</dbReference>
<keyword evidence="2" id="KW-1133">Transmembrane helix</keyword>
<feature type="transmembrane region" description="Helical" evidence="2">
    <location>
        <begin position="48"/>
        <end position="65"/>
    </location>
</feature>
<accession>I2G310</accession>
<evidence type="ECO:0008006" key="5">
    <source>
        <dbReference type="Google" id="ProtNLM"/>
    </source>
</evidence>
<reference evidence="3 4" key="1">
    <citation type="journal article" date="2012" name="Plant Cell">
        <title>Genome comparison of barley and maize smut fungi reveals targeted loss of RNA silencing components and species-specific presence of transposable elements.</title>
        <authorList>
            <person name="Laurie J.D."/>
            <person name="Ali S."/>
            <person name="Linning R."/>
            <person name="Mannhaupt G."/>
            <person name="Wong P."/>
            <person name="Gueldener U."/>
            <person name="Muensterkoetter M."/>
            <person name="Moore R."/>
            <person name="Kahmann R."/>
            <person name="Bakkeren G."/>
            <person name="Schirawski J."/>
        </authorList>
    </citation>
    <scope>NUCLEOTIDE SEQUENCE [LARGE SCALE GENOMIC DNA]</scope>
    <source>
        <strain evidence="4">Uh4875-4</strain>
    </source>
</reference>
<evidence type="ECO:0000256" key="1">
    <source>
        <dbReference type="SAM" id="MobiDB-lite"/>
    </source>
</evidence>
<protein>
    <recommendedName>
        <fullName evidence="5">Serum paraoxonase/arylesterase</fullName>
    </recommendedName>
</protein>
<dbReference type="InterPro" id="IPR011042">
    <property type="entry name" value="6-blade_b-propeller_TolB-like"/>
</dbReference>